<name>A0ACC0J3S5_9ERIC</name>
<protein>
    <submittedName>
        <fullName evidence="1">LRR receptor-like serine/threonine-protein kinase</fullName>
    </submittedName>
</protein>
<keyword evidence="2" id="KW-1185">Reference proteome</keyword>
<organism evidence="1 2">
    <name type="scientific">Camellia lanceoleosa</name>
    <dbReference type="NCBI Taxonomy" id="1840588"/>
    <lineage>
        <taxon>Eukaryota</taxon>
        <taxon>Viridiplantae</taxon>
        <taxon>Streptophyta</taxon>
        <taxon>Embryophyta</taxon>
        <taxon>Tracheophyta</taxon>
        <taxon>Spermatophyta</taxon>
        <taxon>Magnoliopsida</taxon>
        <taxon>eudicotyledons</taxon>
        <taxon>Gunneridae</taxon>
        <taxon>Pentapetalae</taxon>
        <taxon>asterids</taxon>
        <taxon>Ericales</taxon>
        <taxon>Theaceae</taxon>
        <taxon>Camellia</taxon>
    </lineage>
</organism>
<evidence type="ECO:0000313" key="1">
    <source>
        <dbReference type="EMBL" id="KAI8031479.1"/>
    </source>
</evidence>
<proteinExistence type="predicted"/>
<reference evidence="1 2" key="1">
    <citation type="journal article" date="2022" name="Plant J.">
        <title>Chromosome-level genome of Camellia lanceoleosa provides a valuable resource for understanding genome evolution and self-incompatibility.</title>
        <authorList>
            <person name="Gong W."/>
            <person name="Xiao S."/>
            <person name="Wang L."/>
            <person name="Liao Z."/>
            <person name="Chang Y."/>
            <person name="Mo W."/>
            <person name="Hu G."/>
            <person name="Li W."/>
            <person name="Zhao G."/>
            <person name="Zhu H."/>
            <person name="Hu X."/>
            <person name="Ji K."/>
            <person name="Xiang X."/>
            <person name="Song Q."/>
            <person name="Yuan D."/>
            <person name="Jin S."/>
            <person name="Zhang L."/>
        </authorList>
    </citation>
    <scope>NUCLEOTIDE SEQUENCE [LARGE SCALE GENOMIC DNA]</scope>
    <source>
        <strain evidence="1">SQ_2022a</strain>
    </source>
</reference>
<comment type="caution">
    <text evidence="1">The sequence shown here is derived from an EMBL/GenBank/DDBJ whole genome shotgun (WGS) entry which is preliminary data.</text>
</comment>
<sequence>MLLSLSTLTLMILPVVSKGIKPSDAGSKIKKAYRKAALRHHPDKDGQFLARSESGDDGQLWKEIAELNTSYFGSSGVSGATPSTFAVLRNLQTVWASDNELIGSIPEFIGNWRFQGNSFGGPIPTTFSNLTLMEDLRRSDLSNGSSSLAFLKDMKSLNLLSAPIYFNLKFC</sequence>
<dbReference type="EMBL" id="CM045758">
    <property type="protein sequence ID" value="KAI8031479.1"/>
    <property type="molecule type" value="Genomic_DNA"/>
</dbReference>
<accession>A0ACC0J3S5</accession>
<gene>
    <name evidence="1" type="ORF">LOK49_LG01G03462</name>
</gene>
<evidence type="ECO:0000313" key="2">
    <source>
        <dbReference type="Proteomes" id="UP001060215"/>
    </source>
</evidence>
<dbReference type="Proteomes" id="UP001060215">
    <property type="component" value="Chromosome 1"/>
</dbReference>